<dbReference type="OrthoDB" id="304426at2759"/>
<reference evidence="2 3" key="1">
    <citation type="journal article" date="2006" name="Nature">
        <title>Global trends of whole-genome duplications revealed by the ciliate Paramecium tetraurelia.</title>
        <authorList>
            <consortium name="Genoscope"/>
            <person name="Aury J.-M."/>
            <person name="Jaillon O."/>
            <person name="Duret L."/>
            <person name="Noel B."/>
            <person name="Jubin C."/>
            <person name="Porcel B.M."/>
            <person name="Segurens B."/>
            <person name="Daubin V."/>
            <person name="Anthouard V."/>
            <person name="Aiach N."/>
            <person name="Arnaiz O."/>
            <person name="Billaut A."/>
            <person name="Beisson J."/>
            <person name="Blanc I."/>
            <person name="Bouhouche K."/>
            <person name="Camara F."/>
            <person name="Duharcourt S."/>
            <person name="Guigo R."/>
            <person name="Gogendeau D."/>
            <person name="Katinka M."/>
            <person name="Keller A.-M."/>
            <person name="Kissmehl R."/>
            <person name="Klotz C."/>
            <person name="Koll F."/>
            <person name="Le Moue A."/>
            <person name="Lepere C."/>
            <person name="Malinsky S."/>
            <person name="Nowacki M."/>
            <person name="Nowak J.K."/>
            <person name="Plattner H."/>
            <person name="Poulain J."/>
            <person name="Ruiz F."/>
            <person name="Serrano V."/>
            <person name="Zagulski M."/>
            <person name="Dessen P."/>
            <person name="Betermier M."/>
            <person name="Weissenbach J."/>
            <person name="Scarpelli C."/>
            <person name="Schachter V."/>
            <person name="Sperling L."/>
            <person name="Meyer E."/>
            <person name="Cohen J."/>
            <person name="Wincker P."/>
        </authorList>
    </citation>
    <scope>NUCLEOTIDE SEQUENCE [LARGE SCALE GENOMIC DNA]</scope>
    <source>
        <strain evidence="2 3">Stock d4-2</strain>
    </source>
</reference>
<keyword evidence="1" id="KW-0472">Membrane</keyword>
<dbReference type="InterPro" id="IPR021109">
    <property type="entry name" value="Peptidase_aspartic_dom_sf"/>
</dbReference>
<feature type="transmembrane region" description="Helical" evidence="1">
    <location>
        <begin position="323"/>
        <end position="346"/>
    </location>
</feature>
<dbReference type="AlphaFoldDB" id="A0C1Y8"/>
<evidence type="ECO:0000313" key="3">
    <source>
        <dbReference type="Proteomes" id="UP000000600"/>
    </source>
</evidence>
<organism evidence="2 3">
    <name type="scientific">Paramecium tetraurelia</name>
    <dbReference type="NCBI Taxonomy" id="5888"/>
    <lineage>
        <taxon>Eukaryota</taxon>
        <taxon>Sar</taxon>
        <taxon>Alveolata</taxon>
        <taxon>Ciliophora</taxon>
        <taxon>Intramacronucleata</taxon>
        <taxon>Oligohymenophorea</taxon>
        <taxon>Peniculida</taxon>
        <taxon>Parameciidae</taxon>
        <taxon>Paramecium</taxon>
    </lineage>
</organism>
<dbReference type="InParanoid" id="A0C1Y8"/>
<gene>
    <name evidence="2" type="ORF">GSPATT00034282001</name>
</gene>
<dbReference type="RefSeq" id="XP_001432202.1">
    <property type="nucleotide sequence ID" value="XM_001432165.1"/>
</dbReference>
<accession>A0C1Y8</accession>
<dbReference type="SUPFAM" id="SSF50630">
    <property type="entry name" value="Acid proteases"/>
    <property type="match status" value="1"/>
</dbReference>
<keyword evidence="1" id="KW-0812">Transmembrane</keyword>
<dbReference type="EMBL" id="CT868034">
    <property type="protein sequence ID" value="CAK64805.1"/>
    <property type="molecule type" value="Genomic_DNA"/>
</dbReference>
<dbReference type="Proteomes" id="UP000000600">
    <property type="component" value="Unassembled WGS sequence"/>
</dbReference>
<sequence length="371" mass="43863">MFLFLQFYIVSSMYPVSYRDERPYLTLDSDFQVQLKLDEVLSEFLQRHSQNDKCPDFELHECYEEVQQNGQTTKVKLEKENFYLYDITSDEKIEQTIIYSDQQLLEDVKNTISFLALAPFQSHQNSFYQNGFSLCLSDTEGYIITDFNSISENYQPSNTEGISTRLKEEQYIAYSLHLQNMEIAFKVYDIASFPVYIVSEDVISLPKQIFPKKYFESKGFTLDSNGFYFRDRKDRSDDLDSLLFYNNANQANPLIVDPINYVINYENEQEVLKIYTEERYEDAIILGLPFLKNKIFNVQTEENYVFVQQLKTSLCIQDKQQSIGVLEIIFIVLQVILLPLLVYFTFKKLRKNQQQKQQQQKLAQQFITELQ</sequence>
<evidence type="ECO:0000256" key="1">
    <source>
        <dbReference type="SAM" id="Phobius"/>
    </source>
</evidence>
<proteinExistence type="predicted"/>
<dbReference type="OMA" id="HECYEEV"/>
<evidence type="ECO:0008006" key="4">
    <source>
        <dbReference type="Google" id="ProtNLM"/>
    </source>
</evidence>
<name>A0C1Y8_PARTE</name>
<evidence type="ECO:0000313" key="2">
    <source>
        <dbReference type="EMBL" id="CAK64805.1"/>
    </source>
</evidence>
<dbReference type="HOGENOM" id="CLU_746924_0_0_1"/>
<dbReference type="GeneID" id="5017987"/>
<keyword evidence="1" id="KW-1133">Transmembrane helix</keyword>
<keyword evidence="3" id="KW-1185">Reference proteome</keyword>
<dbReference type="KEGG" id="ptm:GSPATT00034282001"/>
<protein>
    <recommendedName>
        <fullName evidence="4">Peptidase A1 domain-containing protein</fullName>
    </recommendedName>
</protein>